<dbReference type="GO" id="GO:0046496">
    <property type="term" value="P:nicotinamide nucleotide metabolic process"/>
    <property type="evidence" value="ECO:0007669"/>
    <property type="project" value="UniProtKB-UniRule"/>
</dbReference>
<comment type="function">
    <text evidence="6">Catalyzes the dehydration of the S-form of NAD(P)HX at the expense of ADP, which is converted to AMP. Together with NAD(P)HX epimerase, which catalyzes the epimerization of the S- and R-forms, the enzyme allows the repair of both epimers of NAD(P)HX, a damaged form of NAD(P)H that is a result of enzymatic or heat-dependent hydration.</text>
</comment>
<dbReference type="InterPro" id="IPR029056">
    <property type="entry name" value="Ribokinase-like"/>
</dbReference>
<dbReference type="EC" id="4.2.1.136" evidence="6"/>
<dbReference type="CDD" id="cd01171">
    <property type="entry name" value="YXKO-related"/>
    <property type="match status" value="1"/>
</dbReference>
<dbReference type="Proteomes" id="UP000017837">
    <property type="component" value="Unassembled WGS sequence"/>
</dbReference>
<comment type="cofactor">
    <cofactor evidence="6">
        <name>Mg(2+)</name>
        <dbReference type="ChEBI" id="CHEBI:18420"/>
    </cofactor>
</comment>
<dbReference type="EMBL" id="AWGB01000001">
    <property type="protein sequence ID" value="ESQ94649.1"/>
    <property type="molecule type" value="Genomic_DNA"/>
</dbReference>
<feature type="binding site" evidence="6">
    <location>
        <position position="215"/>
    </location>
    <ligand>
        <name>(6S)-NADPHX</name>
        <dbReference type="ChEBI" id="CHEBI:64076"/>
    </ligand>
</feature>
<comment type="catalytic activity">
    <reaction evidence="6">
        <text>(6S)-NADPHX + ADP = AMP + phosphate + NADPH + H(+)</text>
        <dbReference type="Rhea" id="RHEA:32235"/>
        <dbReference type="ChEBI" id="CHEBI:15378"/>
        <dbReference type="ChEBI" id="CHEBI:43474"/>
        <dbReference type="ChEBI" id="CHEBI:57783"/>
        <dbReference type="ChEBI" id="CHEBI:64076"/>
        <dbReference type="ChEBI" id="CHEBI:456215"/>
        <dbReference type="ChEBI" id="CHEBI:456216"/>
        <dbReference type="EC" id="4.2.1.136"/>
    </reaction>
</comment>
<gene>
    <name evidence="6" type="primary">nnrD</name>
    <name evidence="8" type="ORF">ABENE_00725</name>
</gene>
<keyword evidence="9" id="KW-1185">Reference proteome</keyword>
<dbReference type="GO" id="GO:0110051">
    <property type="term" value="P:metabolite repair"/>
    <property type="evidence" value="ECO:0007669"/>
    <property type="project" value="TreeGrafter"/>
</dbReference>
<keyword evidence="1 6" id="KW-0547">Nucleotide-binding</keyword>
<feature type="binding site" evidence="6">
    <location>
        <position position="39"/>
    </location>
    <ligand>
        <name>(6S)-NADPHX</name>
        <dbReference type="ChEBI" id="CHEBI:64076"/>
    </ligand>
</feature>
<keyword evidence="5 6" id="KW-0456">Lyase</keyword>
<dbReference type="NCBIfam" id="TIGR00196">
    <property type="entry name" value="yjeF_cterm"/>
    <property type="match status" value="1"/>
</dbReference>
<dbReference type="eggNOG" id="COG0063">
    <property type="taxonomic scope" value="Bacteria"/>
</dbReference>
<dbReference type="PANTHER" id="PTHR12592">
    <property type="entry name" value="ATP-DEPENDENT (S)-NAD(P)H-HYDRATE DEHYDRATASE FAMILY MEMBER"/>
    <property type="match status" value="1"/>
</dbReference>
<comment type="caution">
    <text evidence="6">Lacks conserved residue(s) required for the propagation of feature annotation.</text>
</comment>
<dbReference type="Gene3D" id="3.40.1190.20">
    <property type="match status" value="1"/>
</dbReference>
<evidence type="ECO:0000256" key="1">
    <source>
        <dbReference type="ARBA" id="ARBA00022741"/>
    </source>
</evidence>
<comment type="caution">
    <text evidence="8">The sequence shown here is derived from an EMBL/GenBank/DDBJ whole genome shotgun (WGS) entry which is preliminary data.</text>
</comment>
<accession>V4Q4R6</accession>
<proteinExistence type="inferred from homology"/>
<dbReference type="GO" id="GO:0052856">
    <property type="term" value="F:NAD(P)HX epimerase activity"/>
    <property type="evidence" value="ECO:0007669"/>
    <property type="project" value="TreeGrafter"/>
</dbReference>
<dbReference type="AlphaFoldDB" id="V4Q4R6"/>
<keyword evidence="4 6" id="KW-0520">NAD</keyword>
<feature type="binding site" evidence="6">
    <location>
        <position position="153"/>
    </location>
    <ligand>
        <name>(6S)-NADPHX</name>
        <dbReference type="ChEBI" id="CHEBI:64076"/>
    </ligand>
</feature>
<evidence type="ECO:0000256" key="4">
    <source>
        <dbReference type="ARBA" id="ARBA00023027"/>
    </source>
</evidence>
<keyword evidence="3 6" id="KW-0521">NADP</keyword>
<evidence type="ECO:0000313" key="9">
    <source>
        <dbReference type="Proteomes" id="UP000017837"/>
    </source>
</evidence>
<reference evidence="8 9" key="1">
    <citation type="journal article" date="2014" name="Nature">
        <title>Sequential evolution of bacterial morphology by co-option of a developmental regulator.</title>
        <authorList>
            <person name="Jiang C."/>
            <person name="Brown P.J."/>
            <person name="Ducret A."/>
            <person name="Brun Y.V."/>
        </authorList>
    </citation>
    <scope>NUCLEOTIDE SEQUENCE [LARGE SCALE GENOMIC DNA]</scope>
    <source>
        <strain evidence="8 9">DSM 16100</strain>
    </source>
</reference>
<dbReference type="RefSeq" id="WP_018081132.1">
    <property type="nucleotide sequence ID" value="NZ_AQWM01000004.1"/>
</dbReference>
<comment type="catalytic activity">
    <reaction evidence="6">
        <text>(6S)-NADHX + ADP = AMP + phosphate + NADH + H(+)</text>
        <dbReference type="Rhea" id="RHEA:32223"/>
        <dbReference type="ChEBI" id="CHEBI:15378"/>
        <dbReference type="ChEBI" id="CHEBI:43474"/>
        <dbReference type="ChEBI" id="CHEBI:57945"/>
        <dbReference type="ChEBI" id="CHEBI:64074"/>
        <dbReference type="ChEBI" id="CHEBI:456215"/>
        <dbReference type="ChEBI" id="CHEBI:456216"/>
        <dbReference type="EC" id="4.2.1.136"/>
    </reaction>
</comment>
<organism evidence="8 9">
    <name type="scientific">Asticcacaulis benevestitus DSM 16100 = ATCC BAA-896</name>
    <dbReference type="NCBI Taxonomy" id="1121022"/>
    <lineage>
        <taxon>Bacteria</taxon>
        <taxon>Pseudomonadati</taxon>
        <taxon>Pseudomonadota</taxon>
        <taxon>Alphaproteobacteria</taxon>
        <taxon>Caulobacterales</taxon>
        <taxon>Caulobacteraceae</taxon>
        <taxon>Asticcacaulis</taxon>
    </lineage>
</organism>
<evidence type="ECO:0000256" key="3">
    <source>
        <dbReference type="ARBA" id="ARBA00022857"/>
    </source>
</evidence>
<dbReference type="PANTHER" id="PTHR12592:SF0">
    <property type="entry name" value="ATP-DEPENDENT (S)-NAD(P)H-HYDRATE DEHYDRATASE"/>
    <property type="match status" value="1"/>
</dbReference>
<protein>
    <recommendedName>
        <fullName evidence="6">ADP-dependent (S)-NAD(P)H-hydrate dehydratase</fullName>
        <ecNumber evidence="6">4.2.1.136</ecNumber>
    </recommendedName>
    <alternativeName>
        <fullName evidence="6">ADP-dependent NAD(P)HX dehydratase</fullName>
    </alternativeName>
</protein>
<evidence type="ECO:0000256" key="2">
    <source>
        <dbReference type="ARBA" id="ARBA00022840"/>
    </source>
</evidence>
<dbReference type="PATRIC" id="fig|1121022.4.peg.142"/>
<evidence type="ECO:0000256" key="5">
    <source>
        <dbReference type="ARBA" id="ARBA00023239"/>
    </source>
</evidence>
<dbReference type="SUPFAM" id="SSF53613">
    <property type="entry name" value="Ribokinase-like"/>
    <property type="match status" value="1"/>
</dbReference>
<dbReference type="STRING" id="1121022.GCA_000376105_01464"/>
<feature type="binding site" evidence="6">
    <location>
        <position position="214"/>
    </location>
    <ligand>
        <name>AMP</name>
        <dbReference type="ChEBI" id="CHEBI:456215"/>
    </ligand>
</feature>
<sequence>MDNIPNLWLKALPALKSDGSKYNRGHCVVLGGPVASTGAARLSARAALRIGAGLVSVACDPSSLIVYATALQAVMTKPVKDEAAFAELMADRRITAVLLGPAAGITARTKAFVLTALRAGKACVLDADALTVFQDQPTELFDVIRSPVLLTPHEGEFSRLFGKVTDREGDALRAAQQSGAVVLLKGADTVIAAPDGRILINRAAPPTLATAGSGDVLAGFAGGLMAQGMDVFDAACAAAWIHAEAARVFGPGLISEDLSEAVPQVLRHLGR</sequence>
<dbReference type="GO" id="GO:0005524">
    <property type="term" value="F:ATP binding"/>
    <property type="evidence" value="ECO:0007669"/>
    <property type="project" value="UniProtKB-KW"/>
</dbReference>
<dbReference type="GO" id="GO:0052855">
    <property type="term" value="F:ADP-dependent NAD(P)H-hydrate dehydratase activity"/>
    <property type="evidence" value="ECO:0007669"/>
    <property type="project" value="UniProtKB-UniRule"/>
</dbReference>
<evidence type="ECO:0000313" key="8">
    <source>
        <dbReference type="EMBL" id="ESQ94649.1"/>
    </source>
</evidence>
<comment type="similarity">
    <text evidence="6">Belongs to the NnrD/CARKD family.</text>
</comment>
<dbReference type="InterPro" id="IPR000631">
    <property type="entry name" value="CARKD"/>
</dbReference>
<feature type="domain" description="YjeF C-terminal" evidence="7">
    <location>
        <begin position="4"/>
        <end position="269"/>
    </location>
</feature>
<comment type="subunit">
    <text evidence="6">Homotetramer.</text>
</comment>
<dbReference type="HAMAP" id="MF_01965">
    <property type="entry name" value="NADHX_dehydratase"/>
    <property type="match status" value="1"/>
</dbReference>
<evidence type="ECO:0000256" key="6">
    <source>
        <dbReference type="HAMAP-Rule" id="MF_01965"/>
    </source>
</evidence>
<dbReference type="Pfam" id="PF01256">
    <property type="entry name" value="Carb_kinase"/>
    <property type="match status" value="1"/>
</dbReference>
<name>V4Q4R6_9CAUL</name>
<dbReference type="PROSITE" id="PS51383">
    <property type="entry name" value="YJEF_C_3"/>
    <property type="match status" value="1"/>
</dbReference>
<evidence type="ECO:0000259" key="7">
    <source>
        <dbReference type="PROSITE" id="PS51383"/>
    </source>
</evidence>
<keyword evidence="2 6" id="KW-0067">ATP-binding</keyword>
<feature type="binding site" evidence="6">
    <location>
        <begin position="185"/>
        <end position="189"/>
    </location>
    <ligand>
        <name>AMP</name>
        <dbReference type="ChEBI" id="CHEBI:456215"/>
    </ligand>
</feature>
<dbReference type="OrthoDB" id="9806925at2"/>